<dbReference type="Gene3D" id="2.130.10.10">
    <property type="entry name" value="YVTN repeat-like/Quinoprotein amine dehydrogenase"/>
    <property type="match status" value="1"/>
</dbReference>
<dbReference type="EMBL" id="VWEQ01000078">
    <property type="protein sequence ID" value="KAA4746771.1"/>
    <property type="molecule type" value="Genomic_DNA"/>
</dbReference>
<organism evidence="1 2">
    <name type="scientific">Bacteroides fragilis</name>
    <dbReference type="NCBI Taxonomy" id="817"/>
    <lineage>
        <taxon>Bacteria</taxon>
        <taxon>Pseudomonadati</taxon>
        <taxon>Bacteroidota</taxon>
        <taxon>Bacteroidia</taxon>
        <taxon>Bacteroidales</taxon>
        <taxon>Bacteroidaceae</taxon>
        <taxon>Bacteroides</taxon>
    </lineage>
</organism>
<dbReference type="Proteomes" id="UP000479773">
    <property type="component" value="Unassembled WGS sequence"/>
</dbReference>
<name>A0A6L3GM32_BACFG</name>
<accession>A0A6L3GM32</accession>
<gene>
    <name evidence="1" type="ORF">F3B44_24360</name>
</gene>
<reference evidence="1 2" key="1">
    <citation type="journal article" date="2019" name="Nat. Med.">
        <title>A library of human gut bacterial isolates paired with longitudinal multiomics data enables mechanistic microbiome research.</title>
        <authorList>
            <person name="Poyet M."/>
            <person name="Groussin M."/>
            <person name="Gibbons S.M."/>
            <person name="Avila-Pacheco J."/>
            <person name="Jiang X."/>
            <person name="Kearney S.M."/>
            <person name="Perrotta A.R."/>
            <person name="Berdy B."/>
            <person name="Zhao S."/>
            <person name="Lieberman T.D."/>
            <person name="Swanson P.K."/>
            <person name="Smith M."/>
            <person name="Roesemann S."/>
            <person name="Alexander J.E."/>
            <person name="Rich S.A."/>
            <person name="Livny J."/>
            <person name="Vlamakis H."/>
            <person name="Clish C."/>
            <person name="Bullock K."/>
            <person name="Deik A."/>
            <person name="Scott J."/>
            <person name="Pierce K.A."/>
            <person name="Xavier R.J."/>
            <person name="Alm E.J."/>
        </authorList>
    </citation>
    <scope>NUCLEOTIDE SEQUENCE [LARGE SCALE GENOMIC DNA]</scope>
    <source>
        <strain evidence="1 2">BIOML-A106</strain>
    </source>
</reference>
<dbReference type="InterPro" id="IPR011110">
    <property type="entry name" value="Reg_prop"/>
</dbReference>
<sequence>MQDGLADNTITSIYKDRDGFMWFGTNNGLSRYDGKLIKNFSSSPAYMYVSEIVEMSDRYLGVIAGNTLYCFARSLEKFIPIVHATDYSSVHVSHLLPIDNNSFWGLSGNKLYLYTQEEVKNEKGEVVQIKLKCEKQYKDLIDSGDNFCAMCYTDNHEMLCLVTQQGNLLLFQPESSEKSKKISLWKNKTWDATSVLYDKGVVWVSTI</sequence>
<comment type="caution">
    <text evidence="1">The sequence shown here is derived from an EMBL/GenBank/DDBJ whole genome shotgun (WGS) entry which is preliminary data.</text>
</comment>
<dbReference type="AlphaFoldDB" id="A0A6L3GM32"/>
<evidence type="ECO:0000313" key="1">
    <source>
        <dbReference type="EMBL" id="KAA4746771.1"/>
    </source>
</evidence>
<keyword evidence="1" id="KW-0418">Kinase</keyword>
<dbReference type="InterPro" id="IPR015943">
    <property type="entry name" value="WD40/YVTN_repeat-like_dom_sf"/>
</dbReference>
<proteinExistence type="predicted"/>
<dbReference type="GO" id="GO:0016301">
    <property type="term" value="F:kinase activity"/>
    <property type="evidence" value="ECO:0007669"/>
    <property type="project" value="UniProtKB-KW"/>
</dbReference>
<evidence type="ECO:0000313" key="2">
    <source>
        <dbReference type="Proteomes" id="UP000479773"/>
    </source>
</evidence>
<dbReference type="Pfam" id="PF07494">
    <property type="entry name" value="Reg_prop"/>
    <property type="match status" value="1"/>
</dbReference>
<keyword evidence="1" id="KW-0808">Transferase</keyword>
<protein>
    <submittedName>
        <fullName evidence="1">Hybrid sensor histidine kinase/response regulator</fullName>
    </submittedName>
</protein>
<feature type="non-terminal residue" evidence="1">
    <location>
        <position position="207"/>
    </location>
</feature>